<dbReference type="EMBL" id="JAIWYP010000013">
    <property type="protein sequence ID" value="KAH3718989.1"/>
    <property type="molecule type" value="Genomic_DNA"/>
</dbReference>
<comment type="caution">
    <text evidence="1">The sequence shown here is derived from an EMBL/GenBank/DDBJ whole genome shotgun (WGS) entry which is preliminary data.</text>
</comment>
<reference evidence="1" key="2">
    <citation type="submission" date="2020-11" db="EMBL/GenBank/DDBJ databases">
        <authorList>
            <person name="McCartney M.A."/>
            <person name="Auch B."/>
            <person name="Kono T."/>
            <person name="Mallez S."/>
            <person name="Becker A."/>
            <person name="Gohl D.M."/>
            <person name="Silverstein K.A.T."/>
            <person name="Koren S."/>
            <person name="Bechman K.B."/>
            <person name="Herman A."/>
            <person name="Abrahante J.E."/>
            <person name="Garbe J."/>
        </authorList>
    </citation>
    <scope>NUCLEOTIDE SEQUENCE</scope>
    <source>
        <strain evidence="1">Duluth1</strain>
        <tissue evidence="1">Whole animal</tissue>
    </source>
</reference>
<sequence length="51" mass="5220">MWTITSEVGELSACEAWPRCGCGGYATCNLSVQAPKKPPSCAGKGAVSSTK</sequence>
<dbReference type="AlphaFoldDB" id="A0A9D4C8D7"/>
<dbReference type="Proteomes" id="UP000828390">
    <property type="component" value="Unassembled WGS sequence"/>
</dbReference>
<proteinExistence type="predicted"/>
<accession>A0A9D4C8D7</accession>
<evidence type="ECO:0000313" key="2">
    <source>
        <dbReference type="Proteomes" id="UP000828390"/>
    </source>
</evidence>
<gene>
    <name evidence="1" type="ORF">DPMN_061817</name>
</gene>
<keyword evidence="2" id="KW-1185">Reference proteome</keyword>
<organism evidence="1 2">
    <name type="scientific">Dreissena polymorpha</name>
    <name type="common">Zebra mussel</name>
    <name type="synonym">Mytilus polymorpha</name>
    <dbReference type="NCBI Taxonomy" id="45954"/>
    <lineage>
        <taxon>Eukaryota</taxon>
        <taxon>Metazoa</taxon>
        <taxon>Spiralia</taxon>
        <taxon>Lophotrochozoa</taxon>
        <taxon>Mollusca</taxon>
        <taxon>Bivalvia</taxon>
        <taxon>Autobranchia</taxon>
        <taxon>Heteroconchia</taxon>
        <taxon>Euheterodonta</taxon>
        <taxon>Imparidentia</taxon>
        <taxon>Neoheterodontei</taxon>
        <taxon>Myida</taxon>
        <taxon>Dreissenoidea</taxon>
        <taxon>Dreissenidae</taxon>
        <taxon>Dreissena</taxon>
    </lineage>
</organism>
<reference evidence="1" key="1">
    <citation type="journal article" date="2019" name="bioRxiv">
        <title>The Genome of the Zebra Mussel, Dreissena polymorpha: A Resource for Invasive Species Research.</title>
        <authorList>
            <person name="McCartney M.A."/>
            <person name="Auch B."/>
            <person name="Kono T."/>
            <person name="Mallez S."/>
            <person name="Zhang Y."/>
            <person name="Obille A."/>
            <person name="Becker A."/>
            <person name="Abrahante J.E."/>
            <person name="Garbe J."/>
            <person name="Badalamenti J.P."/>
            <person name="Herman A."/>
            <person name="Mangelson H."/>
            <person name="Liachko I."/>
            <person name="Sullivan S."/>
            <person name="Sone E.D."/>
            <person name="Koren S."/>
            <person name="Silverstein K.A.T."/>
            <person name="Beckman K.B."/>
            <person name="Gohl D.M."/>
        </authorList>
    </citation>
    <scope>NUCLEOTIDE SEQUENCE</scope>
    <source>
        <strain evidence="1">Duluth1</strain>
        <tissue evidence="1">Whole animal</tissue>
    </source>
</reference>
<protein>
    <submittedName>
        <fullName evidence="1">Uncharacterized protein</fullName>
    </submittedName>
</protein>
<name>A0A9D4C8D7_DREPO</name>
<evidence type="ECO:0000313" key="1">
    <source>
        <dbReference type="EMBL" id="KAH3718989.1"/>
    </source>
</evidence>